<comment type="caution">
    <text evidence="9">The sequence shown here is derived from an EMBL/GenBank/DDBJ whole genome shotgun (WGS) entry which is preliminary data.</text>
</comment>
<evidence type="ECO:0000313" key="10">
    <source>
        <dbReference type="Proteomes" id="UP000264071"/>
    </source>
</evidence>
<accession>A0A3D4VDW1</accession>
<gene>
    <name evidence="9" type="ORF">DGD08_17525</name>
</gene>
<protein>
    <submittedName>
        <fullName evidence="9">Peptidase M48</fullName>
    </submittedName>
</protein>
<evidence type="ECO:0000256" key="5">
    <source>
        <dbReference type="ARBA" id="ARBA00022833"/>
    </source>
</evidence>
<keyword evidence="2" id="KW-0645">Protease</keyword>
<dbReference type="Gene3D" id="3.30.2010.10">
    <property type="entry name" value="Metalloproteases ('zincins'), catalytic domain"/>
    <property type="match status" value="1"/>
</dbReference>
<comment type="cofactor">
    <cofactor evidence="1">
        <name>Zn(2+)</name>
        <dbReference type="ChEBI" id="CHEBI:29105"/>
    </cofactor>
</comment>
<dbReference type="InterPro" id="IPR051156">
    <property type="entry name" value="Mito/Outer_Membr_Metalloprot"/>
</dbReference>
<evidence type="ECO:0000256" key="7">
    <source>
        <dbReference type="SAM" id="MobiDB-lite"/>
    </source>
</evidence>
<keyword evidence="3" id="KW-0479">Metal-binding</keyword>
<dbReference type="PANTHER" id="PTHR22726">
    <property type="entry name" value="METALLOENDOPEPTIDASE OMA1"/>
    <property type="match status" value="1"/>
</dbReference>
<dbReference type="GO" id="GO:0016020">
    <property type="term" value="C:membrane"/>
    <property type="evidence" value="ECO:0007669"/>
    <property type="project" value="TreeGrafter"/>
</dbReference>
<dbReference type="GO" id="GO:0046872">
    <property type="term" value="F:metal ion binding"/>
    <property type="evidence" value="ECO:0007669"/>
    <property type="project" value="UniProtKB-KW"/>
</dbReference>
<keyword evidence="6" id="KW-0482">Metalloprotease</keyword>
<name>A0A3D4VDW1_9BACT</name>
<evidence type="ECO:0000256" key="3">
    <source>
        <dbReference type="ARBA" id="ARBA00022723"/>
    </source>
</evidence>
<dbReference type="GO" id="GO:0004222">
    <property type="term" value="F:metalloendopeptidase activity"/>
    <property type="evidence" value="ECO:0007669"/>
    <property type="project" value="InterPro"/>
</dbReference>
<proteinExistence type="predicted"/>
<keyword evidence="5" id="KW-0862">Zinc</keyword>
<dbReference type="Pfam" id="PF01435">
    <property type="entry name" value="Peptidase_M48"/>
    <property type="match status" value="1"/>
</dbReference>
<dbReference type="GO" id="GO:0051603">
    <property type="term" value="P:proteolysis involved in protein catabolic process"/>
    <property type="evidence" value="ECO:0007669"/>
    <property type="project" value="TreeGrafter"/>
</dbReference>
<evidence type="ECO:0000259" key="8">
    <source>
        <dbReference type="Pfam" id="PF01435"/>
    </source>
</evidence>
<feature type="region of interest" description="Disordered" evidence="7">
    <location>
        <begin position="225"/>
        <end position="247"/>
    </location>
</feature>
<organism evidence="9 10">
    <name type="scientific">Gemmatimonas aurantiaca</name>
    <dbReference type="NCBI Taxonomy" id="173480"/>
    <lineage>
        <taxon>Bacteria</taxon>
        <taxon>Pseudomonadati</taxon>
        <taxon>Gemmatimonadota</taxon>
        <taxon>Gemmatimonadia</taxon>
        <taxon>Gemmatimonadales</taxon>
        <taxon>Gemmatimonadaceae</taxon>
        <taxon>Gemmatimonas</taxon>
    </lineage>
</organism>
<keyword evidence="4" id="KW-0378">Hydrolase</keyword>
<dbReference type="PROSITE" id="PS51257">
    <property type="entry name" value="PROKAR_LIPOPROTEIN"/>
    <property type="match status" value="1"/>
</dbReference>
<dbReference type="PANTHER" id="PTHR22726:SF24">
    <property type="entry name" value="M48 FAMILY METALLOPEPTIDASE"/>
    <property type="match status" value="1"/>
</dbReference>
<feature type="domain" description="Peptidase M48" evidence="8">
    <location>
        <begin position="71"/>
        <end position="249"/>
    </location>
</feature>
<dbReference type="AlphaFoldDB" id="A0A3D4VDW1"/>
<dbReference type="InterPro" id="IPR001915">
    <property type="entry name" value="Peptidase_M48"/>
</dbReference>
<dbReference type="EMBL" id="DPIY01000012">
    <property type="protein sequence ID" value="HCT59004.1"/>
    <property type="molecule type" value="Genomic_DNA"/>
</dbReference>
<sequence length="481" mass="51524">MTQHTRHVMAVTPALPLLLSVVIGMSGCATNPVTGRRELSLISESQEIQMGREASAGDLKRVGEVPQAEVQALVRRIGTAMAAKSERPNLPWEFHVLDDAAVNAFAYPGGFIFVTRGLLTNLNSEAELAEVIGHEIGHVTAKHSVVQMSQQQVAQIGLVGASIFSSTVAKYGDMLGGGASLLFLKFGRDDELQSDALGFQYSLAQQYDVREAPKVFQTLGRLSGGGGRVPEWQSTHPDPGNRAQRAQQRAAQVPAATLAGLKVNRDGYLRLLNGMVFGENPRQGYFEGTRFLHPDLRFQFDFPSGWKFANQPEAVVGVSADNGAQLQLLPATGTPSQALQTFLGQQGITTRQSSNTTVNGLTAAAATFEANTQQGALQGRALTVTHNQQTYLLLGLMVPEAAATRAAEVDATLRSFRALTDAKALNKQPARVELVTLDQAMTGAQFVQRYPGAVSADETYIANGIEAGTSLAKGTILKRIR</sequence>
<reference evidence="9 10" key="1">
    <citation type="journal article" date="2018" name="Nat. Biotechnol.">
        <title>A standardized bacterial taxonomy based on genome phylogeny substantially revises the tree of life.</title>
        <authorList>
            <person name="Parks D.H."/>
            <person name="Chuvochina M."/>
            <person name="Waite D.W."/>
            <person name="Rinke C."/>
            <person name="Skarshewski A."/>
            <person name="Chaumeil P.A."/>
            <person name="Hugenholtz P."/>
        </authorList>
    </citation>
    <scope>NUCLEOTIDE SEQUENCE [LARGE SCALE GENOMIC DNA]</scope>
    <source>
        <strain evidence="9">UBA8844</strain>
    </source>
</reference>
<evidence type="ECO:0000256" key="6">
    <source>
        <dbReference type="ARBA" id="ARBA00023049"/>
    </source>
</evidence>
<evidence type="ECO:0000256" key="2">
    <source>
        <dbReference type="ARBA" id="ARBA00022670"/>
    </source>
</evidence>
<evidence type="ECO:0000256" key="4">
    <source>
        <dbReference type="ARBA" id="ARBA00022801"/>
    </source>
</evidence>
<evidence type="ECO:0000256" key="1">
    <source>
        <dbReference type="ARBA" id="ARBA00001947"/>
    </source>
</evidence>
<evidence type="ECO:0000313" key="9">
    <source>
        <dbReference type="EMBL" id="HCT59004.1"/>
    </source>
</evidence>
<dbReference type="Proteomes" id="UP000264071">
    <property type="component" value="Unassembled WGS sequence"/>
</dbReference>